<dbReference type="GO" id="GO:0005777">
    <property type="term" value="C:peroxisome"/>
    <property type="evidence" value="ECO:0007669"/>
    <property type="project" value="EnsemblPlants"/>
</dbReference>
<gene>
    <name evidence="3" type="ORF">C5167_039982</name>
</gene>
<dbReference type="Gene3D" id="3.30.300.30">
    <property type="match status" value="1"/>
</dbReference>
<proteinExistence type="predicted"/>
<dbReference type="GO" id="GO:0006631">
    <property type="term" value="P:fatty acid metabolic process"/>
    <property type="evidence" value="ECO:0007669"/>
    <property type="project" value="TreeGrafter"/>
</dbReference>
<dbReference type="OMA" id="HVEIQIG"/>
<dbReference type="Pfam" id="PF13193">
    <property type="entry name" value="AMP-binding_C"/>
    <property type="match status" value="1"/>
</dbReference>
<dbReference type="STRING" id="3469.A0A4Y7IDM4"/>
<feature type="domain" description="AMP-binding enzyme C-terminal" evidence="2">
    <location>
        <begin position="456"/>
        <end position="549"/>
    </location>
</feature>
<keyword evidence="4" id="KW-1185">Reference proteome</keyword>
<dbReference type="EMBL" id="CM010715">
    <property type="protein sequence ID" value="RZC47037.1"/>
    <property type="molecule type" value="Genomic_DNA"/>
</dbReference>
<dbReference type="InterPro" id="IPR042099">
    <property type="entry name" value="ANL_N_sf"/>
</dbReference>
<dbReference type="Gramene" id="RZC47037">
    <property type="protein sequence ID" value="RZC47037"/>
    <property type="gene ID" value="C5167_039982"/>
</dbReference>
<sequence>MTDDVNSSNQQYSGHICQCLSRISTTRNDRVFTIFGDRRKTGFEFVESVCKLANGLAKLGIQKGDVIAIAALNSDLYLEWLLAISFVGGVSAPLNYRWNFEEAKSAMEVVNPVMLVVDESCHTWYTQLQHNGADSIKWHVSIGDLPPSSSFGSGHVLSSEHLKKPLEKSQSMFDYCWAPDGIALICFTSGTTGKPKGVAISHTSLIVQSLAKIAIVGYAEDDVYLHTAPLCHIGGISSGLTMLMVGACHVLIPKFETLTALKEIEQHRVSTFIAVPTMMVDLISTIRKRSEEDGVRWRGGGSMKKILNGGGGLSTELVKDITTNIFPTAKLLSAYGMTETCSSLTFMTLYDPANGSPGIQLRRVESTPREGFLVGKPAPHVELRIMREGSSSPVGRILTRGPHVMVKYWGHQTVKQDQGWIDTGDIGWMDSYGDLWLVGRLKDRIKTGGENVFPEEVETVLLKHPGISSILVVGIPDPRLSEMVIACVQVRENWRWADHNSDFLQEKEMPVISTVILQKYCKEMKLSRFKIPKVFLLWRKPFPLTSTGKLRRQEVRQEAISKLQLMLPSYL</sequence>
<dbReference type="PROSITE" id="PS00455">
    <property type="entry name" value="AMP_BINDING"/>
    <property type="match status" value="1"/>
</dbReference>
<evidence type="ECO:0000313" key="4">
    <source>
        <dbReference type="Proteomes" id="UP000316621"/>
    </source>
</evidence>
<dbReference type="Proteomes" id="UP000316621">
    <property type="component" value="Chromosome 1"/>
</dbReference>
<accession>A0A4Y7IDM4</accession>
<reference evidence="3 4" key="1">
    <citation type="journal article" date="2018" name="Science">
        <title>The opium poppy genome and morphinan production.</title>
        <authorList>
            <person name="Guo L."/>
            <person name="Winzer T."/>
            <person name="Yang X."/>
            <person name="Li Y."/>
            <person name="Ning Z."/>
            <person name="He Z."/>
            <person name="Teodor R."/>
            <person name="Lu Y."/>
            <person name="Bowser T.A."/>
            <person name="Graham I.A."/>
            <person name="Ye K."/>
        </authorList>
    </citation>
    <scope>NUCLEOTIDE SEQUENCE [LARGE SCALE GENOMIC DNA]</scope>
    <source>
        <strain evidence="4">cv. HN1</strain>
        <tissue evidence="3">Leaves</tissue>
    </source>
</reference>
<feature type="domain" description="AMP-dependent synthetase/ligase" evidence="1">
    <location>
        <begin position="26"/>
        <end position="409"/>
    </location>
</feature>
<dbReference type="PANTHER" id="PTHR43201:SF32">
    <property type="entry name" value="2-SUCCINYLBENZOATE--COA LIGASE, CHLOROPLASTIC_PEROXISOMAL"/>
    <property type="match status" value="1"/>
</dbReference>
<dbReference type="PANTHER" id="PTHR43201">
    <property type="entry name" value="ACYL-COA SYNTHETASE"/>
    <property type="match status" value="1"/>
</dbReference>
<dbReference type="InterPro" id="IPR045851">
    <property type="entry name" value="AMP-bd_C_sf"/>
</dbReference>
<dbReference type="OrthoDB" id="10253115at2759"/>
<organism evidence="3 4">
    <name type="scientific">Papaver somniferum</name>
    <name type="common">Opium poppy</name>
    <dbReference type="NCBI Taxonomy" id="3469"/>
    <lineage>
        <taxon>Eukaryota</taxon>
        <taxon>Viridiplantae</taxon>
        <taxon>Streptophyta</taxon>
        <taxon>Embryophyta</taxon>
        <taxon>Tracheophyta</taxon>
        <taxon>Spermatophyta</taxon>
        <taxon>Magnoliopsida</taxon>
        <taxon>Ranunculales</taxon>
        <taxon>Papaveraceae</taxon>
        <taxon>Papaveroideae</taxon>
        <taxon>Papaver</taxon>
    </lineage>
</organism>
<dbReference type="InterPro" id="IPR020845">
    <property type="entry name" value="AMP-binding_CS"/>
</dbReference>
<dbReference type="Pfam" id="PF00501">
    <property type="entry name" value="AMP-binding"/>
    <property type="match status" value="1"/>
</dbReference>
<dbReference type="CDD" id="cd04433">
    <property type="entry name" value="AFD_class_I"/>
    <property type="match status" value="1"/>
</dbReference>
<dbReference type="GO" id="GO:0009507">
    <property type="term" value="C:chloroplast"/>
    <property type="evidence" value="ECO:0007669"/>
    <property type="project" value="EnsemblPlants"/>
</dbReference>
<dbReference type="AlphaFoldDB" id="A0A4Y7IDM4"/>
<dbReference type="InterPro" id="IPR000873">
    <property type="entry name" value="AMP-dep_synth/lig_dom"/>
</dbReference>
<dbReference type="SUPFAM" id="SSF56801">
    <property type="entry name" value="Acetyl-CoA synthetase-like"/>
    <property type="match status" value="1"/>
</dbReference>
<evidence type="ECO:0000259" key="2">
    <source>
        <dbReference type="Pfam" id="PF13193"/>
    </source>
</evidence>
<dbReference type="GO" id="GO:0031956">
    <property type="term" value="F:medium-chain fatty acid-CoA ligase activity"/>
    <property type="evidence" value="ECO:0007669"/>
    <property type="project" value="TreeGrafter"/>
</dbReference>
<evidence type="ECO:0000259" key="1">
    <source>
        <dbReference type="Pfam" id="PF00501"/>
    </source>
</evidence>
<evidence type="ECO:0008006" key="5">
    <source>
        <dbReference type="Google" id="ProtNLM"/>
    </source>
</evidence>
<protein>
    <recommendedName>
        <fullName evidence="5">4-coumarate--CoA ligase</fullName>
    </recommendedName>
</protein>
<dbReference type="GO" id="GO:0042372">
    <property type="term" value="P:phylloquinone biosynthetic process"/>
    <property type="evidence" value="ECO:0007669"/>
    <property type="project" value="EnsemblPlants"/>
</dbReference>
<dbReference type="Gene3D" id="3.40.50.12780">
    <property type="entry name" value="N-terminal domain of ligase-like"/>
    <property type="match status" value="1"/>
</dbReference>
<name>A0A4Y7IDM4_PAPSO</name>
<dbReference type="InterPro" id="IPR025110">
    <property type="entry name" value="AMP-bd_C"/>
</dbReference>
<evidence type="ECO:0000313" key="3">
    <source>
        <dbReference type="EMBL" id="RZC47037.1"/>
    </source>
</evidence>